<dbReference type="PANTHER" id="PTHR21240">
    <property type="entry name" value="2-AMINO-3-CARBOXYLMUCONATE-6-SEMIALDEHYDE DECARBOXYLASE"/>
    <property type="match status" value="1"/>
</dbReference>
<keyword evidence="6" id="KW-1185">Reference proteome</keyword>
<dbReference type="OrthoDB" id="432010at2759"/>
<dbReference type="Gene3D" id="3.20.20.140">
    <property type="entry name" value="Metal-dependent hydrolases"/>
    <property type="match status" value="1"/>
</dbReference>
<evidence type="ECO:0000256" key="2">
    <source>
        <dbReference type="ARBA" id="ARBA00023239"/>
    </source>
</evidence>
<protein>
    <submittedName>
        <fullName evidence="5">Decarboxylase orsB</fullName>
    </submittedName>
</protein>
<dbReference type="Pfam" id="PF04909">
    <property type="entry name" value="Amidohydro_2"/>
    <property type="match status" value="1"/>
</dbReference>
<name>A0A9Q8PMC3_PASFU</name>
<evidence type="ECO:0000259" key="4">
    <source>
        <dbReference type="Pfam" id="PF04909"/>
    </source>
</evidence>
<gene>
    <name evidence="5" type="ORF">CLAFUR5_14142</name>
</gene>
<proteinExistence type="inferred from homology"/>
<dbReference type="EMBL" id="CP090175">
    <property type="protein sequence ID" value="UJO25185.1"/>
    <property type="molecule type" value="Genomic_DNA"/>
</dbReference>
<feature type="domain" description="Amidohydrolase-related" evidence="4">
    <location>
        <begin position="2"/>
        <end position="80"/>
    </location>
</feature>
<organism evidence="5 6">
    <name type="scientific">Passalora fulva</name>
    <name type="common">Tomato leaf mold</name>
    <name type="synonym">Cladosporium fulvum</name>
    <dbReference type="NCBI Taxonomy" id="5499"/>
    <lineage>
        <taxon>Eukaryota</taxon>
        <taxon>Fungi</taxon>
        <taxon>Dikarya</taxon>
        <taxon>Ascomycota</taxon>
        <taxon>Pezizomycotina</taxon>
        <taxon>Dothideomycetes</taxon>
        <taxon>Dothideomycetidae</taxon>
        <taxon>Mycosphaerellales</taxon>
        <taxon>Mycosphaerellaceae</taxon>
        <taxon>Fulvia</taxon>
    </lineage>
</organism>
<dbReference type="GO" id="GO:0016787">
    <property type="term" value="F:hydrolase activity"/>
    <property type="evidence" value="ECO:0007669"/>
    <property type="project" value="InterPro"/>
</dbReference>
<dbReference type="GeneID" id="71994020"/>
<dbReference type="GO" id="GO:0019748">
    <property type="term" value="P:secondary metabolic process"/>
    <property type="evidence" value="ECO:0007669"/>
    <property type="project" value="TreeGrafter"/>
</dbReference>
<sequence length="103" mass="11155">MAANPSRFSGFAALPMAFPKEAAVEPERAVKDLGLVGAMIDNHLMDGTYYDNETFWPVFETAERLDVPIYLHPSPPSPAALQQQFAGNYPTSIVGRLGASAWG</sequence>
<comment type="similarity">
    <text evidence="3">Belongs to the metallo-dependent hydrolases superfamily.</text>
</comment>
<keyword evidence="2 3" id="KW-0456">Lyase</keyword>
<dbReference type="GO" id="GO:0005829">
    <property type="term" value="C:cytosol"/>
    <property type="evidence" value="ECO:0007669"/>
    <property type="project" value="TreeGrafter"/>
</dbReference>
<evidence type="ECO:0000256" key="1">
    <source>
        <dbReference type="ARBA" id="ARBA00022793"/>
    </source>
</evidence>
<dbReference type="Proteomes" id="UP000756132">
    <property type="component" value="Chromosome 13"/>
</dbReference>
<dbReference type="InterPro" id="IPR006680">
    <property type="entry name" value="Amidohydro-rel"/>
</dbReference>
<dbReference type="PANTHER" id="PTHR21240:SF30">
    <property type="entry name" value="AMIDOHYDROLASE-RELATED DOMAIN-CONTAINING PROTEIN-RELATED"/>
    <property type="match status" value="1"/>
</dbReference>
<keyword evidence="1 3" id="KW-0210">Decarboxylase</keyword>
<reference evidence="5" key="1">
    <citation type="submission" date="2021-12" db="EMBL/GenBank/DDBJ databases">
        <authorList>
            <person name="Zaccaron A."/>
            <person name="Stergiopoulos I."/>
        </authorList>
    </citation>
    <scope>NUCLEOTIDE SEQUENCE</scope>
    <source>
        <strain evidence="5">Race5_Kim</strain>
    </source>
</reference>
<dbReference type="InterPro" id="IPR032466">
    <property type="entry name" value="Metal_Hydrolase"/>
</dbReference>
<dbReference type="AlphaFoldDB" id="A0A9Q8PMC3"/>
<dbReference type="GO" id="GO:0016831">
    <property type="term" value="F:carboxy-lyase activity"/>
    <property type="evidence" value="ECO:0007669"/>
    <property type="project" value="UniProtKB-KW"/>
</dbReference>
<dbReference type="SUPFAM" id="SSF51556">
    <property type="entry name" value="Metallo-dependent hydrolases"/>
    <property type="match status" value="1"/>
</dbReference>
<dbReference type="RefSeq" id="XP_047769551.1">
    <property type="nucleotide sequence ID" value="XM_047913290.1"/>
</dbReference>
<evidence type="ECO:0000313" key="5">
    <source>
        <dbReference type="EMBL" id="UJO25185.1"/>
    </source>
</evidence>
<reference evidence="5" key="2">
    <citation type="journal article" date="2022" name="Microb. Genom.">
        <title>A chromosome-scale genome assembly of the tomato pathogen Cladosporium fulvum reveals a compartmentalized genome architecture and the presence of a dispensable chromosome.</title>
        <authorList>
            <person name="Zaccaron A.Z."/>
            <person name="Chen L.H."/>
            <person name="Samaras A."/>
            <person name="Stergiopoulos I."/>
        </authorList>
    </citation>
    <scope>NUCLEOTIDE SEQUENCE</scope>
    <source>
        <strain evidence="5">Race5_Kim</strain>
    </source>
</reference>
<dbReference type="KEGG" id="ffu:CLAFUR5_14142"/>
<dbReference type="InterPro" id="IPR032465">
    <property type="entry name" value="ACMSD"/>
</dbReference>
<evidence type="ECO:0000313" key="6">
    <source>
        <dbReference type="Proteomes" id="UP000756132"/>
    </source>
</evidence>
<evidence type="ECO:0000256" key="3">
    <source>
        <dbReference type="RuleBase" id="RU366045"/>
    </source>
</evidence>
<accession>A0A9Q8PMC3</accession>